<evidence type="ECO:0000313" key="3">
    <source>
        <dbReference type="EMBL" id="CAL1545877.1"/>
    </source>
</evidence>
<evidence type="ECO:0008006" key="5">
    <source>
        <dbReference type="Google" id="ProtNLM"/>
    </source>
</evidence>
<keyword evidence="2" id="KW-0732">Signal</keyword>
<feature type="chain" id="PRO_5043629138" description="Ig-like domain-containing protein" evidence="2">
    <location>
        <begin position="22"/>
        <end position="356"/>
    </location>
</feature>
<dbReference type="CDD" id="cd00096">
    <property type="entry name" value="Ig"/>
    <property type="match status" value="1"/>
</dbReference>
<keyword evidence="4" id="KW-1185">Reference proteome</keyword>
<feature type="signal peptide" evidence="2">
    <location>
        <begin position="1"/>
        <end position="21"/>
    </location>
</feature>
<dbReference type="AlphaFoldDB" id="A0AAV2IJE9"/>
<sequence>MDHLGKLVILLAVITLVGVASQKTCRLEYAHVFQFSCDVATLNYSTITWRVQQSDPDQIVPLNKCTLSQCQATKDFEGIFLASATTDPSFSMIVNSILYGNLTTKNYTTLKTYSTWRKLECAHDNGVVNVCDTFDVYADARITQLSANNDTQLTANIGDKVHIECLASGFPDLSVWIGKNGTTLTAVGPGQGMDVTLNTCLDAATYVCRAENHNTVDEKGIDIFINCSLEIMNTTQAVIHAHLYDKPTITIHVYGHPSPNHFGLNRASGQKVDNATTFYRIKYYRDEIPYGRVEVQFYQLKESDFTNYILAFGNDIGEDTVYSFTLRRIVTSAASIVSTMTTAGCVVFGAAAMILR</sequence>
<reference evidence="3 4" key="1">
    <citation type="submission" date="2024-04" db="EMBL/GenBank/DDBJ databases">
        <authorList>
            <consortium name="Genoscope - CEA"/>
            <person name="William W."/>
        </authorList>
    </citation>
    <scope>NUCLEOTIDE SEQUENCE [LARGE SCALE GENOMIC DNA]</scope>
</reference>
<dbReference type="EMBL" id="CAXITT010000745">
    <property type="protein sequence ID" value="CAL1545877.1"/>
    <property type="molecule type" value="Genomic_DNA"/>
</dbReference>
<organism evidence="3 4">
    <name type="scientific">Lymnaea stagnalis</name>
    <name type="common">Great pond snail</name>
    <name type="synonym">Helix stagnalis</name>
    <dbReference type="NCBI Taxonomy" id="6523"/>
    <lineage>
        <taxon>Eukaryota</taxon>
        <taxon>Metazoa</taxon>
        <taxon>Spiralia</taxon>
        <taxon>Lophotrochozoa</taxon>
        <taxon>Mollusca</taxon>
        <taxon>Gastropoda</taxon>
        <taxon>Heterobranchia</taxon>
        <taxon>Euthyneura</taxon>
        <taxon>Panpulmonata</taxon>
        <taxon>Hygrophila</taxon>
        <taxon>Lymnaeoidea</taxon>
        <taxon>Lymnaeidae</taxon>
        <taxon>Lymnaea</taxon>
    </lineage>
</organism>
<keyword evidence="1" id="KW-0812">Transmembrane</keyword>
<feature type="transmembrane region" description="Helical" evidence="1">
    <location>
        <begin position="333"/>
        <end position="355"/>
    </location>
</feature>
<keyword evidence="1" id="KW-1133">Transmembrane helix</keyword>
<protein>
    <recommendedName>
        <fullName evidence="5">Ig-like domain-containing protein</fullName>
    </recommendedName>
</protein>
<dbReference type="InterPro" id="IPR013783">
    <property type="entry name" value="Ig-like_fold"/>
</dbReference>
<comment type="caution">
    <text evidence="3">The sequence shown here is derived from an EMBL/GenBank/DDBJ whole genome shotgun (WGS) entry which is preliminary data.</text>
</comment>
<evidence type="ECO:0000256" key="1">
    <source>
        <dbReference type="SAM" id="Phobius"/>
    </source>
</evidence>
<proteinExistence type="predicted"/>
<keyword evidence="1" id="KW-0472">Membrane</keyword>
<dbReference type="Gene3D" id="2.60.40.10">
    <property type="entry name" value="Immunoglobulins"/>
    <property type="match status" value="1"/>
</dbReference>
<gene>
    <name evidence="3" type="ORF">GSLYS_00019254001</name>
</gene>
<evidence type="ECO:0000256" key="2">
    <source>
        <dbReference type="SAM" id="SignalP"/>
    </source>
</evidence>
<dbReference type="InterPro" id="IPR036179">
    <property type="entry name" value="Ig-like_dom_sf"/>
</dbReference>
<evidence type="ECO:0000313" key="4">
    <source>
        <dbReference type="Proteomes" id="UP001497497"/>
    </source>
</evidence>
<accession>A0AAV2IJE9</accession>
<dbReference type="Proteomes" id="UP001497497">
    <property type="component" value="Unassembled WGS sequence"/>
</dbReference>
<dbReference type="SUPFAM" id="SSF48726">
    <property type="entry name" value="Immunoglobulin"/>
    <property type="match status" value="1"/>
</dbReference>
<name>A0AAV2IJE9_LYMST</name>